<dbReference type="AlphaFoldDB" id="A0A1C3E6Z9"/>
<keyword evidence="5" id="KW-1185">Reference proteome</keyword>
<dbReference type="InterPro" id="IPR013517">
    <property type="entry name" value="FG-GAP"/>
</dbReference>
<evidence type="ECO:0000313" key="4">
    <source>
        <dbReference type="EMBL" id="ODA29022.1"/>
    </source>
</evidence>
<accession>A0A1C3E6Z9</accession>
<dbReference type="PANTHER" id="PTHR36220">
    <property type="entry name" value="UNNAMED PRODUCT"/>
    <property type="match status" value="1"/>
</dbReference>
<proteinExistence type="predicted"/>
<evidence type="ECO:0000256" key="3">
    <source>
        <dbReference type="ARBA" id="ARBA00023180"/>
    </source>
</evidence>
<keyword evidence="2" id="KW-0677">Repeat</keyword>
<dbReference type="InterPro" id="IPR013519">
    <property type="entry name" value="Int_alpha_beta-p"/>
</dbReference>
<dbReference type="InterPro" id="IPR011043">
    <property type="entry name" value="Gal_Oxase/kelch_b-propeller"/>
</dbReference>
<protein>
    <recommendedName>
        <fullName evidence="6">Integrin</fullName>
    </recommendedName>
</protein>
<dbReference type="SMART" id="SM00191">
    <property type="entry name" value="Int_alpha"/>
    <property type="match status" value="6"/>
</dbReference>
<sequence length="454" mass="47413">MIAFIKASNTDAHDQFGRRISLSSDGSTLAVGSAKESSDTSGINSIPNNLSSNSGAVYVYRFAEGRWTQQAYLKASNPQNYDRFGTAVSLSADGNTLAVGANGEDSSSTGINSVPDEGANSAGAVYIFRFNEGNWSQEAYVKASNTQRQNFFGQALSLSADGNTLVVGANRYSPVGDTWLSGEAYIFRFSEGNWAEEVAIEDPVPNGFSHFGYSIALSGDGNTLVVGARYESYNVPEGDPGYSGAAYIFRYSGGSWSQEAYLKASNASYLALFGTSVALSDDGNVVAVGAYGEDSGPSGGGHGSDDEVEESGAAYIFRFTGGNWVEEVFLKASNSGASDRFGYSVALSSDGKTLAVSSKYDDSAAVGLNGDADDNSENATGAVFLYRYDNQTWTETTYIKASNTGSLDLFGDSISLSNNGERLAVGATGEGSSSSGVGSTPDDNAVEAGAVYVY</sequence>
<dbReference type="Pfam" id="PF14312">
    <property type="entry name" value="FG-GAP_2"/>
    <property type="match status" value="6"/>
</dbReference>
<evidence type="ECO:0008006" key="6">
    <source>
        <dbReference type="Google" id="ProtNLM"/>
    </source>
</evidence>
<name>A0A1C3E6Z9_9GAMM</name>
<reference evidence="4 5" key="1">
    <citation type="submission" date="2016-05" db="EMBL/GenBank/DDBJ databases">
        <title>Genomic Taxonomy of the Vibrionaceae.</title>
        <authorList>
            <person name="Gomez-Gil B."/>
            <person name="Enciso-Ibarra J."/>
        </authorList>
    </citation>
    <scope>NUCLEOTIDE SEQUENCE [LARGE SCALE GENOMIC DNA]</scope>
    <source>
        <strain evidence="4 5">CAIM 1920</strain>
    </source>
</reference>
<dbReference type="Gene3D" id="2.130.10.130">
    <property type="entry name" value="Integrin alpha, N-terminal"/>
    <property type="match status" value="3"/>
</dbReference>
<keyword evidence="1" id="KW-0732">Signal</keyword>
<organism evidence="4 5">
    <name type="scientific">Veronia pacifica</name>
    <dbReference type="NCBI Taxonomy" id="1080227"/>
    <lineage>
        <taxon>Bacteria</taxon>
        <taxon>Pseudomonadati</taxon>
        <taxon>Pseudomonadota</taxon>
        <taxon>Gammaproteobacteria</taxon>
        <taxon>Vibrionales</taxon>
        <taxon>Vibrionaceae</taxon>
        <taxon>Veronia</taxon>
    </lineage>
</organism>
<evidence type="ECO:0000256" key="1">
    <source>
        <dbReference type="ARBA" id="ARBA00022729"/>
    </source>
</evidence>
<dbReference type="PANTHER" id="PTHR36220:SF1">
    <property type="entry name" value="GAMMA TUBULIN COMPLEX COMPONENT C-TERMINAL DOMAIN-CONTAINING PROTEIN"/>
    <property type="match status" value="1"/>
</dbReference>
<dbReference type="EMBL" id="LYBM01000083">
    <property type="protein sequence ID" value="ODA29022.1"/>
    <property type="molecule type" value="Genomic_DNA"/>
</dbReference>
<evidence type="ECO:0000256" key="2">
    <source>
        <dbReference type="ARBA" id="ARBA00022737"/>
    </source>
</evidence>
<comment type="caution">
    <text evidence="4">The sequence shown here is derived from an EMBL/GenBank/DDBJ whole genome shotgun (WGS) entry which is preliminary data.</text>
</comment>
<gene>
    <name evidence="4" type="ORF">A8L45_22905</name>
</gene>
<dbReference type="SUPFAM" id="SSF50965">
    <property type="entry name" value="Galactose oxidase, central domain"/>
    <property type="match status" value="2"/>
</dbReference>
<dbReference type="STRING" id="1080227.A8L45_22905"/>
<evidence type="ECO:0000313" key="5">
    <source>
        <dbReference type="Proteomes" id="UP000094936"/>
    </source>
</evidence>
<dbReference type="Proteomes" id="UP000094936">
    <property type="component" value="Unassembled WGS sequence"/>
</dbReference>
<dbReference type="PROSITE" id="PS51470">
    <property type="entry name" value="FG_GAP"/>
    <property type="match status" value="1"/>
</dbReference>
<keyword evidence="3" id="KW-0325">Glycoprotein</keyword>
<dbReference type="InterPro" id="IPR028994">
    <property type="entry name" value="Integrin_alpha_N"/>
</dbReference>